<accession>A0A3G8H4S0</accession>
<sequence>MSYVYKRPELASQMARQLLYPSVLDEGLRSGLFLSGLRRIGKTTFLLNDLIPALEDLGAIVIYVDLWSDTQRSPATLIRDAVRKKLEALESPPAAARRKLKRVAGIDVGAFSFKFGFKLENLGEPGGATLAQALSEVVDQGRTDVVLIVDEVQHAITSEEGNQMLLALKAARDAINPRPDTPGHFLFVGTGSHRALVGELTARRNQAFTGATSVAYPVLDKDYVAYLLERLAAEGFTSLPSLDVAIQAFHTLGNRPEEMIKALRQLHFHLPDGSNPDEHLPVIANTLRSAAADIELMKLEQLGGLATAIFDRIATAKGDARGLFSADAAAAYSQAIGREVKVEEAQPVVNELMATNLIMRKGHGLYGITDPFVQEMWRERKSLEGKL</sequence>
<dbReference type="Proteomes" id="UP000270411">
    <property type="component" value="Chromosome 1"/>
</dbReference>
<proteinExistence type="predicted"/>
<keyword evidence="2" id="KW-0067">ATP-binding</keyword>
<dbReference type="Pfam" id="PF01637">
    <property type="entry name" value="ATPase_2"/>
    <property type="match status" value="1"/>
</dbReference>
<dbReference type="Gene3D" id="3.40.50.300">
    <property type="entry name" value="P-loop containing nucleotide triphosphate hydrolases"/>
    <property type="match status" value="1"/>
</dbReference>
<dbReference type="SUPFAM" id="SSF52540">
    <property type="entry name" value="P-loop containing nucleoside triphosphate hydrolases"/>
    <property type="match status" value="1"/>
</dbReference>
<organism evidence="2 3">
    <name type="scientific">Cupriavidus pauculus</name>
    <dbReference type="NCBI Taxonomy" id="82633"/>
    <lineage>
        <taxon>Bacteria</taxon>
        <taxon>Pseudomonadati</taxon>
        <taxon>Pseudomonadota</taxon>
        <taxon>Betaproteobacteria</taxon>
        <taxon>Burkholderiales</taxon>
        <taxon>Burkholderiaceae</taxon>
        <taxon>Cupriavidus</taxon>
    </lineage>
</organism>
<dbReference type="GO" id="GO:0005524">
    <property type="term" value="F:ATP binding"/>
    <property type="evidence" value="ECO:0007669"/>
    <property type="project" value="UniProtKB-KW"/>
</dbReference>
<name>A0A3G8H4S0_9BURK</name>
<dbReference type="OrthoDB" id="8576717at2"/>
<dbReference type="AlphaFoldDB" id="A0A3G8H4S0"/>
<gene>
    <name evidence="2" type="ORF">EHF44_14360</name>
</gene>
<dbReference type="PANTHER" id="PTHR34301">
    <property type="entry name" value="DNA-BINDING PROTEIN-RELATED"/>
    <property type="match status" value="1"/>
</dbReference>
<evidence type="ECO:0000313" key="3">
    <source>
        <dbReference type="Proteomes" id="UP000270411"/>
    </source>
</evidence>
<evidence type="ECO:0000313" key="2">
    <source>
        <dbReference type="EMBL" id="AZG14522.1"/>
    </source>
</evidence>
<evidence type="ECO:0000259" key="1">
    <source>
        <dbReference type="Pfam" id="PF01637"/>
    </source>
</evidence>
<dbReference type="InterPro" id="IPR011579">
    <property type="entry name" value="ATPase_dom"/>
</dbReference>
<dbReference type="PANTHER" id="PTHR34301:SF8">
    <property type="entry name" value="ATPASE DOMAIN-CONTAINING PROTEIN"/>
    <property type="match status" value="1"/>
</dbReference>
<protein>
    <submittedName>
        <fullName evidence="2">ATP-binding protein</fullName>
    </submittedName>
</protein>
<dbReference type="EMBL" id="CP033969">
    <property type="protein sequence ID" value="AZG14522.1"/>
    <property type="molecule type" value="Genomic_DNA"/>
</dbReference>
<dbReference type="RefSeq" id="WP_124684280.1">
    <property type="nucleotide sequence ID" value="NZ_CP033969.1"/>
</dbReference>
<keyword evidence="2" id="KW-0547">Nucleotide-binding</keyword>
<feature type="domain" description="ATPase" evidence="1">
    <location>
        <begin position="23"/>
        <end position="170"/>
    </location>
</feature>
<reference evidence="3" key="1">
    <citation type="submission" date="2018-11" db="EMBL/GenBank/DDBJ databases">
        <title>FDA dAtabase for Regulatory Grade micrObial Sequences (FDA-ARGOS): Supporting development and validation of Infectious Disease Dx tests.</title>
        <authorList>
            <person name="Goldberg B."/>
            <person name="Campos J."/>
            <person name="Tallon L."/>
            <person name="Sadzewicz L."/>
            <person name="Zhao X."/>
            <person name="Vavikolanu K."/>
            <person name="Mehta A."/>
            <person name="Aluvathingal J."/>
            <person name="Nadendla S."/>
            <person name="Geyer C."/>
            <person name="Nandy P."/>
            <person name="Yan Y."/>
            <person name="Sichtig H."/>
        </authorList>
    </citation>
    <scope>NUCLEOTIDE SEQUENCE [LARGE SCALE GENOMIC DNA]</scope>
    <source>
        <strain evidence="3">FDAARGOS_614</strain>
    </source>
</reference>
<dbReference type="KEGG" id="cpau:EHF44_14360"/>
<dbReference type="InterPro" id="IPR027417">
    <property type="entry name" value="P-loop_NTPase"/>
</dbReference>